<dbReference type="EMBL" id="ML986584">
    <property type="protein sequence ID" value="KAF2269053.1"/>
    <property type="molecule type" value="Genomic_DNA"/>
</dbReference>
<comment type="caution">
    <text evidence="2">The sequence shown here is derived from an EMBL/GenBank/DDBJ whole genome shotgun (WGS) entry which is preliminary data.</text>
</comment>
<reference evidence="3" key="1">
    <citation type="journal article" date="2020" name="Stud. Mycol.">
        <title>101 Dothideomycetes genomes: A test case for predicting lifestyles and emergence of pathogens.</title>
        <authorList>
            <person name="Haridas S."/>
            <person name="Albert R."/>
            <person name="Binder M."/>
            <person name="Bloem J."/>
            <person name="LaButti K."/>
            <person name="Salamov A."/>
            <person name="Andreopoulos B."/>
            <person name="Baker S."/>
            <person name="Barry K."/>
            <person name="Bills G."/>
            <person name="Bluhm B."/>
            <person name="Cannon C."/>
            <person name="Castanera R."/>
            <person name="Culley D."/>
            <person name="Daum C."/>
            <person name="Ezra D."/>
            <person name="Gonzalez J."/>
            <person name="Henrissat B."/>
            <person name="Kuo A."/>
            <person name="Liang C."/>
            <person name="Lipzen A."/>
            <person name="Lutzoni F."/>
            <person name="Magnuson J."/>
            <person name="Mondo S."/>
            <person name="Nolan M."/>
            <person name="Ohm R."/>
            <person name="Pangilinan J."/>
            <person name="Park H.-J."/>
            <person name="Ramirez L."/>
            <person name="Alfaro M."/>
            <person name="Sun H."/>
            <person name="Tritt A."/>
            <person name="Yoshinaga Y."/>
            <person name="Zwiers L.-H."/>
            <person name="Turgeon B."/>
            <person name="Goodwin S."/>
            <person name="Spatafora J."/>
            <person name="Crous P."/>
            <person name="Grigoriev I."/>
        </authorList>
    </citation>
    <scope>NUCLEOTIDE SEQUENCE [LARGE SCALE GENOMIC DNA]</scope>
    <source>
        <strain evidence="3">CBS 304.66</strain>
    </source>
</reference>
<evidence type="ECO:0000313" key="2">
    <source>
        <dbReference type="EMBL" id="KAF2269053.1"/>
    </source>
</evidence>
<feature type="region of interest" description="Disordered" evidence="1">
    <location>
        <begin position="51"/>
        <end position="77"/>
    </location>
</feature>
<protein>
    <submittedName>
        <fullName evidence="2">Uncharacterized protein</fullName>
    </submittedName>
</protein>
<organism evidence="2 3">
    <name type="scientific">Lojkania enalia</name>
    <dbReference type="NCBI Taxonomy" id="147567"/>
    <lineage>
        <taxon>Eukaryota</taxon>
        <taxon>Fungi</taxon>
        <taxon>Dikarya</taxon>
        <taxon>Ascomycota</taxon>
        <taxon>Pezizomycotina</taxon>
        <taxon>Dothideomycetes</taxon>
        <taxon>Pleosporomycetidae</taxon>
        <taxon>Pleosporales</taxon>
        <taxon>Pleosporales incertae sedis</taxon>
        <taxon>Lojkania</taxon>
    </lineage>
</organism>
<evidence type="ECO:0000313" key="3">
    <source>
        <dbReference type="Proteomes" id="UP000800093"/>
    </source>
</evidence>
<gene>
    <name evidence="2" type="ORF">CC78DRAFT_336220</name>
</gene>
<dbReference type="Proteomes" id="UP000800093">
    <property type="component" value="Unassembled WGS sequence"/>
</dbReference>
<accession>A0A9P4N9F3</accession>
<evidence type="ECO:0000256" key="1">
    <source>
        <dbReference type="SAM" id="MobiDB-lite"/>
    </source>
</evidence>
<dbReference type="AlphaFoldDB" id="A0A9P4N9F3"/>
<keyword evidence="3" id="KW-1185">Reference proteome</keyword>
<name>A0A9P4N9F3_9PLEO</name>
<sequence length="200" mass="22544">MHDFVMTYRYRLMTKPPHILAARYGPANCDLTHTRCALLYPAPPYSSIHKLVPQGSPASGSRDPGQCMQGKSTHPLSRQARIPLSQLSPTHISRLPLCPPIPSIPPPSSSPPSWNEQVRAPRNTRIAKQSLVCSRLGFRLELASSCLCFLDSLLSAGLCRIQRWDLELREEKEKKAFSTNIWWREILSLKVLQDSFDLAE</sequence>
<proteinExistence type="predicted"/>